<dbReference type="InParanoid" id="D6X1Z5"/>
<keyword evidence="3" id="KW-1185">Reference proteome</keyword>
<dbReference type="EMBL" id="KQ971371">
    <property type="protein sequence ID" value="EFA09944.1"/>
    <property type="molecule type" value="Genomic_DNA"/>
</dbReference>
<dbReference type="AlphaFoldDB" id="D6X1Z5"/>
<accession>D6X1Z5</accession>
<organism evidence="2 3">
    <name type="scientific">Tribolium castaneum</name>
    <name type="common">Red flour beetle</name>
    <dbReference type="NCBI Taxonomy" id="7070"/>
    <lineage>
        <taxon>Eukaryota</taxon>
        <taxon>Metazoa</taxon>
        <taxon>Ecdysozoa</taxon>
        <taxon>Arthropoda</taxon>
        <taxon>Hexapoda</taxon>
        <taxon>Insecta</taxon>
        <taxon>Pterygota</taxon>
        <taxon>Neoptera</taxon>
        <taxon>Endopterygota</taxon>
        <taxon>Coleoptera</taxon>
        <taxon>Polyphaga</taxon>
        <taxon>Cucujiformia</taxon>
        <taxon>Tenebrionidae</taxon>
        <taxon>Tenebrionidae incertae sedis</taxon>
        <taxon>Tribolium</taxon>
    </lineage>
</organism>
<name>D6X1Z5_TRICA</name>
<protein>
    <submittedName>
        <fullName evidence="2">Uncharacterized protein</fullName>
    </submittedName>
</protein>
<evidence type="ECO:0000313" key="2">
    <source>
        <dbReference type="EMBL" id="EFA09944.1"/>
    </source>
</evidence>
<sequence>MKLTSRESAIVIPSKPHSQTGPRPFPRDFHQLFTPDSAHMLKRGHVSTNADCLERVRHDYQLPTHDGIFNGTLVAQLPMVGRTAACAFSPHSVLFTQGKFLFQHQGKHTWGLTRPCS</sequence>
<reference evidence="2 3" key="1">
    <citation type="journal article" date="2008" name="Nature">
        <title>The genome of the model beetle and pest Tribolium castaneum.</title>
        <authorList>
            <consortium name="Tribolium Genome Sequencing Consortium"/>
            <person name="Richards S."/>
            <person name="Gibbs R.A."/>
            <person name="Weinstock G.M."/>
            <person name="Brown S.J."/>
            <person name="Denell R."/>
            <person name="Beeman R.W."/>
            <person name="Gibbs R."/>
            <person name="Beeman R.W."/>
            <person name="Brown S.J."/>
            <person name="Bucher G."/>
            <person name="Friedrich M."/>
            <person name="Grimmelikhuijzen C.J."/>
            <person name="Klingler M."/>
            <person name="Lorenzen M."/>
            <person name="Richards S."/>
            <person name="Roth S."/>
            <person name="Schroder R."/>
            <person name="Tautz D."/>
            <person name="Zdobnov E.M."/>
            <person name="Muzny D."/>
            <person name="Gibbs R.A."/>
            <person name="Weinstock G.M."/>
            <person name="Attaway T."/>
            <person name="Bell S."/>
            <person name="Buhay C.J."/>
            <person name="Chandrabose M.N."/>
            <person name="Chavez D."/>
            <person name="Clerk-Blankenburg K.P."/>
            <person name="Cree A."/>
            <person name="Dao M."/>
            <person name="Davis C."/>
            <person name="Chacko J."/>
            <person name="Dinh H."/>
            <person name="Dugan-Rocha S."/>
            <person name="Fowler G."/>
            <person name="Garner T.T."/>
            <person name="Garnes J."/>
            <person name="Gnirke A."/>
            <person name="Hawes A."/>
            <person name="Hernandez J."/>
            <person name="Hines S."/>
            <person name="Holder M."/>
            <person name="Hume J."/>
            <person name="Jhangiani S.N."/>
            <person name="Joshi V."/>
            <person name="Khan Z.M."/>
            <person name="Jackson L."/>
            <person name="Kovar C."/>
            <person name="Kowis A."/>
            <person name="Lee S."/>
            <person name="Lewis L.R."/>
            <person name="Margolis J."/>
            <person name="Morgan M."/>
            <person name="Nazareth L.V."/>
            <person name="Nguyen N."/>
            <person name="Okwuonu G."/>
            <person name="Parker D."/>
            <person name="Richards S."/>
            <person name="Ruiz S.J."/>
            <person name="Santibanez J."/>
            <person name="Savard J."/>
            <person name="Scherer S.E."/>
            <person name="Schneider B."/>
            <person name="Sodergren E."/>
            <person name="Tautz D."/>
            <person name="Vattahil S."/>
            <person name="Villasana D."/>
            <person name="White C.S."/>
            <person name="Wright R."/>
            <person name="Park Y."/>
            <person name="Beeman R.W."/>
            <person name="Lord J."/>
            <person name="Oppert B."/>
            <person name="Lorenzen M."/>
            <person name="Brown S."/>
            <person name="Wang L."/>
            <person name="Savard J."/>
            <person name="Tautz D."/>
            <person name="Richards S."/>
            <person name="Weinstock G."/>
            <person name="Gibbs R.A."/>
            <person name="Liu Y."/>
            <person name="Worley K."/>
            <person name="Weinstock G."/>
            <person name="Elsik C.G."/>
            <person name="Reese J.T."/>
            <person name="Elhaik E."/>
            <person name="Landan G."/>
            <person name="Graur D."/>
            <person name="Arensburger P."/>
            <person name="Atkinson P."/>
            <person name="Beeman R.W."/>
            <person name="Beidler J."/>
            <person name="Brown S.J."/>
            <person name="Demuth J.P."/>
            <person name="Drury D.W."/>
            <person name="Du Y.Z."/>
            <person name="Fujiwara H."/>
            <person name="Lorenzen M."/>
            <person name="Maselli V."/>
            <person name="Osanai M."/>
            <person name="Park Y."/>
            <person name="Robertson H.M."/>
            <person name="Tu Z."/>
            <person name="Wang J.J."/>
            <person name="Wang S."/>
            <person name="Richards S."/>
            <person name="Song H."/>
            <person name="Zhang L."/>
            <person name="Sodergren E."/>
            <person name="Werner D."/>
            <person name="Stanke M."/>
            <person name="Morgenstern B."/>
            <person name="Solovyev V."/>
            <person name="Kosarev P."/>
            <person name="Brown G."/>
            <person name="Chen H.C."/>
            <person name="Ermolaeva O."/>
            <person name="Hlavina W."/>
            <person name="Kapustin Y."/>
            <person name="Kiryutin B."/>
            <person name="Kitts P."/>
            <person name="Maglott D."/>
            <person name="Pruitt K."/>
            <person name="Sapojnikov V."/>
            <person name="Souvorov A."/>
            <person name="Mackey A.J."/>
            <person name="Waterhouse R.M."/>
            <person name="Wyder S."/>
            <person name="Zdobnov E.M."/>
            <person name="Zdobnov E.M."/>
            <person name="Wyder S."/>
            <person name="Kriventseva E.V."/>
            <person name="Kadowaki T."/>
            <person name="Bork P."/>
            <person name="Aranda M."/>
            <person name="Bao R."/>
            <person name="Beermann A."/>
            <person name="Berns N."/>
            <person name="Bolognesi R."/>
            <person name="Bonneton F."/>
            <person name="Bopp D."/>
            <person name="Brown S.J."/>
            <person name="Bucher G."/>
            <person name="Butts T."/>
            <person name="Chaumot A."/>
            <person name="Denell R.E."/>
            <person name="Ferrier D.E."/>
            <person name="Friedrich M."/>
            <person name="Gordon C.M."/>
            <person name="Jindra M."/>
            <person name="Klingler M."/>
            <person name="Lan Q."/>
            <person name="Lattorff H.M."/>
            <person name="Laudet V."/>
            <person name="von Levetsow C."/>
            <person name="Liu Z."/>
            <person name="Lutz R."/>
            <person name="Lynch J.A."/>
            <person name="da Fonseca R.N."/>
            <person name="Posnien N."/>
            <person name="Reuter R."/>
            <person name="Roth S."/>
            <person name="Savard J."/>
            <person name="Schinko J.B."/>
            <person name="Schmitt C."/>
            <person name="Schoppmeier M."/>
            <person name="Schroder R."/>
            <person name="Shippy T.D."/>
            <person name="Simonnet F."/>
            <person name="Marques-Souza H."/>
            <person name="Tautz D."/>
            <person name="Tomoyasu Y."/>
            <person name="Trauner J."/>
            <person name="Van der Zee M."/>
            <person name="Vervoort M."/>
            <person name="Wittkopp N."/>
            <person name="Wimmer E.A."/>
            <person name="Yang X."/>
            <person name="Jones A.K."/>
            <person name="Sattelle D.B."/>
            <person name="Ebert P.R."/>
            <person name="Nelson D."/>
            <person name="Scott J.G."/>
            <person name="Beeman R.W."/>
            <person name="Muthukrishnan S."/>
            <person name="Kramer K.J."/>
            <person name="Arakane Y."/>
            <person name="Beeman R.W."/>
            <person name="Zhu Q."/>
            <person name="Hogenkamp D."/>
            <person name="Dixit R."/>
            <person name="Oppert B."/>
            <person name="Jiang H."/>
            <person name="Zou Z."/>
            <person name="Marshall J."/>
            <person name="Elpidina E."/>
            <person name="Vinokurov K."/>
            <person name="Oppert C."/>
            <person name="Zou Z."/>
            <person name="Evans J."/>
            <person name="Lu Z."/>
            <person name="Zhao P."/>
            <person name="Sumathipala N."/>
            <person name="Altincicek B."/>
            <person name="Vilcinskas A."/>
            <person name="Williams M."/>
            <person name="Hultmark D."/>
            <person name="Hetru C."/>
            <person name="Jiang H."/>
            <person name="Grimmelikhuijzen C.J."/>
            <person name="Hauser F."/>
            <person name="Cazzamali G."/>
            <person name="Williamson M."/>
            <person name="Park Y."/>
            <person name="Li B."/>
            <person name="Tanaka Y."/>
            <person name="Predel R."/>
            <person name="Neupert S."/>
            <person name="Schachtner J."/>
            <person name="Verleyen P."/>
            <person name="Raible F."/>
            <person name="Bork P."/>
            <person name="Friedrich M."/>
            <person name="Walden K.K."/>
            <person name="Robertson H.M."/>
            <person name="Angeli S."/>
            <person name="Foret S."/>
            <person name="Bucher G."/>
            <person name="Schuetz S."/>
            <person name="Maleszka R."/>
            <person name="Wimmer E.A."/>
            <person name="Beeman R.W."/>
            <person name="Lorenzen M."/>
            <person name="Tomoyasu Y."/>
            <person name="Miller S.C."/>
            <person name="Grossmann D."/>
            <person name="Bucher G."/>
        </authorList>
    </citation>
    <scope>NUCLEOTIDE SEQUENCE [LARGE SCALE GENOMIC DNA]</scope>
    <source>
        <strain evidence="2 3">Georgia GA2</strain>
    </source>
</reference>
<evidence type="ECO:0000256" key="1">
    <source>
        <dbReference type="SAM" id="MobiDB-lite"/>
    </source>
</evidence>
<evidence type="ECO:0000313" key="3">
    <source>
        <dbReference type="Proteomes" id="UP000007266"/>
    </source>
</evidence>
<proteinExistence type="predicted"/>
<dbReference type="HOGENOM" id="CLU_2087929_0_0_1"/>
<feature type="region of interest" description="Disordered" evidence="1">
    <location>
        <begin position="1"/>
        <end position="25"/>
    </location>
</feature>
<gene>
    <name evidence="2" type="primary">GLEAN_12097</name>
    <name evidence="2" type="ORF">TcasGA2_TC012097</name>
</gene>
<reference evidence="2 3" key="2">
    <citation type="journal article" date="2010" name="Nucleic Acids Res.">
        <title>BeetleBase in 2010: revisions to provide comprehensive genomic information for Tribolium castaneum.</title>
        <authorList>
            <person name="Kim H.S."/>
            <person name="Murphy T."/>
            <person name="Xia J."/>
            <person name="Caragea D."/>
            <person name="Park Y."/>
            <person name="Beeman R.W."/>
            <person name="Lorenzen M.D."/>
            <person name="Butcher S."/>
            <person name="Manak J.R."/>
            <person name="Brown S.J."/>
        </authorList>
    </citation>
    <scope>GENOME REANNOTATION</scope>
    <source>
        <strain evidence="2 3">Georgia GA2</strain>
    </source>
</reference>
<dbReference type="Proteomes" id="UP000007266">
    <property type="component" value="Linkage group 9"/>
</dbReference>